<accession>A0A481YS77</accession>
<dbReference type="Gene3D" id="2.150.10.10">
    <property type="entry name" value="Serralysin-like metalloprotease, C-terminal"/>
    <property type="match status" value="2"/>
</dbReference>
<organism evidence="2">
    <name type="scientific">Marseillevirus LCMAC101</name>
    <dbReference type="NCBI Taxonomy" id="2506602"/>
    <lineage>
        <taxon>Viruses</taxon>
        <taxon>Varidnaviria</taxon>
        <taxon>Bamfordvirae</taxon>
        <taxon>Nucleocytoviricota</taxon>
        <taxon>Megaviricetes</taxon>
        <taxon>Pimascovirales</taxon>
        <taxon>Pimascovirales incertae sedis</taxon>
        <taxon>Marseilleviridae</taxon>
    </lineage>
</organism>
<feature type="region of interest" description="Disordered" evidence="1">
    <location>
        <begin position="162"/>
        <end position="182"/>
    </location>
</feature>
<protein>
    <recommendedName>
        <fullName evidence="3">Trimeric autotransporter adhesin YadA-like head domain-containing protein</fullName>
    </recommendedName>
</protein>
<dbReference type="GO" id="GO:0019867">
    <property type="term" value="C:outer membrane"/>
    <property type="evidence" value="ECO:0007669"/>
    <property type="project" value="InterPro"/>
</dbReference>
<reference evidence="2" key="1">
    <citation type="journal article" date="2019" name="MBio">
        <title>Virus Genomes from Deep Sea Sediments Expand the Ocean Megavirome and Support Independent Origins of Viral Gigantism.</title>
        <authorList>
            <person name="Backstrom D."/>
            <person name="Yutin N."/>
            <person name="Jorgensen S.L."/>
            <person name="Dharamshi J."/>
            <person name="Homa F."/>
            <person name="Zaremba-Niedwiedzka K."/>
            <person name="Spang A."/>
            <person name="Wolf Y.I."/>
            <person name="Koonin E.V."/>
            <person name="Ettema T.J."/>
        </authorList>
    </citation>
    <scope>NUCLEOTIDE SEQUENCE</scope>
</reference>
<dbReference type="EMBL" id="MK500328">
    <property type="protein sequence ID" value="QBK85810.1"/>
    <property type="molecule type" value="Genomic_DNA"/>
</dbReference>
<evidence type="ECO:0008006" key="3">
    <source>
        <dbReference type="Google" id="ProtNLM"/>
    </source>
</evidence>
<proteinExistence type="predicted"/>
<gene>
    <name evidence="2" type="ORF">LCMAC101_04050</name>
</gene>
<evidence type="ECO:0000313" key="2">
    <source>
        <dbReference type="EMBL" id="QBK85810.1"/>
    </source>
</evidence>
<sequence>MTLPNTSVRRDLTFDNLKVSSSIIIPRIFIATTPAIPDGKIAFDLATKKFYFASDRVWVEAGLSGLIIAGEANEDIQVVEAPADTYTISVGKKENALGTENLIINGSITTGSTATGTTAYGFRAASVSSQSNFATAVGYRAGETSQGTNSVAIGVEAGEETQGNDGVAVGSGSGKNNQGNNTVAIGKQAGEETQGNDCVAIGSSAGKLTQGSSAVAIGLLAGAEDQADSAVAIGTLAGNGCQGSSAVAIGHAAGEDNQGDFAIAIGREAGEENQGEFAIAIGREAGEGSIFLGVSQGDRSIAIGYRAGTPGGAAVDIPVEAILLGFDCAAPADGRLSLKQPVAVTAGATAGAGVLPATPEAFWPVMINGTVYKIPLYNT</sequence>
<dbReference type="InterPro" id="IPR011049">
    <property type="entry name" value="Serralysin-like_metalloprot_C"/>
</dbReference>
<evidence type="ECO:0000256" key="1">
    <source>
        <dbReference type="SAM" id="MobiDB-lite"/>
    </source>
</evidence>
<name>A0A481YS77_9VIRU</name>